<accession>A0A938XRS8</accession>
<dbReference type="EMBL" id="JAFBDQ010000005">
    <property type="protein sequence ID" value="MBM7556486.1"/>
    <property type="molecule type" value="Genomic_DNA"/>
</dbReference>
<keyword evidence="3 6" id="KW-0812">Transmembrane</keyword>
<sequence length="346" mass="39146">MGFFDDVKLLFTDQDPADTEEDEVTDINQGQKNSGSGLFSGLPIWIILLVLIALYLSTGVYKVGPKEVGVVKRFGEYVRQTESGLHYHLPFPIEEVHTPKVTKVRRIEIGFRTIDPGPPARYEQVKDESLMLTGDLAIVSAEAVVKYKIKDPIQYLFWINKPNSTVRDASEASLRQVIGQNNINDVLTDKKTEIQLEAKELLQNLLDEYQAGIHINNFLFQDVSVPEPVQDAYRDVASAKEDKQKKMNQAQAYRNQIIPEARGEAAEIINNAEAYKAERIAEAEGDVARFNQLLKRYHQGKEVTRTRLYLETMEEILPEMDKVITGEDSNGVLKMFNLDKLKGGTE</sequence>
<comment type="subunit">
    <text evidence="6">HflC and HflK may interact to form a multimeric complex.</text>
</comment>
<proteinExistence type="inferred from homology"/>
<dbReference type="InterPro" id="IPR010201">
    <property type="entry name" value="HflK"/>
</dbReference>
<dbReference type="PRINTS" id="PR00721">
    <property type="entry name" value="STOMATIN"/>
</dbReference>
<dbReference type="Proteomes" id="UP000774000">
    <property type="component" value="Unassembled WGS sequence"/>
</dbReference>
<dbReference type="AlphaFoldDB" id="A0A938XRS8"/>
<dbReference type="PANTHER" id="PTHR43327:SF2">
    <property type="entry name" value="MODULATOR OF FTSH PROTEASE HFLK"/>
    <property type="match status" value="1"/>
</dbReference>
<keyword evidence="5 6" id="KW-0472">Membrane</keyword>
<dbReference type="PANTHER" id="PTHR43327">
    <property type="entry name" value="STOMATIN-LIKE PROTEIN 2, MITOCHONDRIAL"/>
    <property type="match status" value="1"/>
</dbReference>
<dbReference type="GO" id="GO:0008233">
    <property type="term" value="F:peptidase activity"/>
    <property type="evidence" value="ECO:0007669"/>
    <property type="project" value="UniProtKB-KW"/>
</dbReference>
<name>A0A938XRS8_9FIRM</name>
<evidence type="ECO:0000313" key="10">
    <source>
        <dbReference type="Proteomes" id="UP000774000"/>
    </source>
</evidence>
<dbReference type="SUPFAM" id="SSF117892">
    <property type="entry name" value="Band 7/SPFH domain"/>
    <property type="match status" value="1"/>
</dbReference>
<dbReference type="Gene3D" id="3.30.479.30">
    <property type="entry name" value="Band 7 domain"/>
    <property type="match status" value="1"/>
</dbReference>
<dbReference type="InterPro" id="IPR001972">
    <property type="entry name" value="Stomatin_HflK_fam"/>
</dbReference>
<dbReference type="SMART" id="SM00244">
    <property type="entry name" value="PHB"/>
    <property type="match status" value="1"/>
</dbReference>
<comment type="function">
    <text evidence="6">HflC and HflK could encode or regulate a protease.</text>
</comment>
<reference evidence="9" key="1">
    <citation type="submission" date="2021-01" db="EMBL/GenBank/DDBJ databases">
        <title>Genomic Encyclopedia of Type Strains, Phase IV (KMG-IV): sequencing the most valuable type-strain genomes for metagenomic binning, comparative biology and taxonomic classification.</title>
        <authorList>
            <person name="Goeker M."/>
        </authorList>
    </citation>
    <scope>NUCLEOTIDE SEQUENCE</scope>
    <source>
        <strain evidence="9">DSM 23230</strain>
    </source>
</reference>
<dbReference type="Pfam" id="PF01145">
    <property type="entry name" value="Band_7"/>
    <property type="match status" value="1"/>
</dbReference>
<dbReference type="NCBIfam" id="TIGR01933">
    <property type="entry name" value="hflK"/>
    <property type="match status" value="1"/>
</dbReference>
<keyword evidence="7" id="KW-0175">Coiled coil</keyword>
<feature type="transmembrane region" description="Helical" evidence="6">
    <location>
        <begin position="42"/>
        <end position="63"/>
    </location>
</feature>
<evidence type="ECO:0000256" key="1">
    <source>
        <dbReference type="ARBA" id="ARBA00004370"/>
    </source>
</evidence>
<comment type="subcellular location">
    <subcellularLocation>
        <location evidence="1 6">Membrane</location>
    </subcellularLocation>
</comment>
<dbReference type="CDD" id="cd03404">
    <property type="entry name" value="SPFH_HflK"/>
    <property type="match status" value="1"/>
</dbReference>
<dbReference type="InterPro" id="IPR001107">
    <property type="entry name" value="Band_7"/>
</dbReference>
<evidence type="ECO:0000256" key="5">
    <source>
        <dbReference type="ARBA" id="ARBA00023136"/>
    </source>
</evidence>
<gene>
    <name evidence="9" type="ORF">JOC47_001329</name>
</gene>
<comment type="caution">
    <text evidence="9">The sequence shown here is derived from an EMBL/GenBank/DDBJ whole genome shotgun (WGS) entry which is preliminary data.</text>
</comment>
<keyword evidence="4 6" id="KW-1133">Transmembrane helix</keyword>
<dbReference type="GO" id="GO:0006508">
    <property type="term" value="P:proteolysis"/>
    <property type="evidence" value="ECO:0007669"/>
    <property type="project" value="UniProtKB-KW"/>
</dbReference>
<keyword evidence="9" id="KW-0378">Hydrolase</keyword>
<dbReference type="GO" id="GO:0016020">
    <property type="term" value="C:membrane"/>
    <property type="evidence" value="ECO:0007669"/>
    <property type="project" value="UniProtKB-SubCell"/>
</dbReference>
<evidence type="ECO:0000256" key="4">
    <source>
        <dbReference type="ARBA" id="ARBA00022989"/>
    </source>
</evidence>
<dbReference type="RefSeq" id="WP_204701260.1">
    <property type="nucleotide sequence ID" value="NZ_JAFBDQ010000005.1"/>
</dbReference>
<evidence type="ECO:0000256" key="7">
    <source>
        <dbReference type="SAM" id="Coils"/>
    </source>
</evidence>
<dbReference type="InterPro" id="IPR036013">
    <property type="entry name" value="Band_7/SPFH_dom_sf"/>
</dbReference>
<evidence type="ECO:0000256" key="3">
    <source>
        <dbReference type="ARBA" id="ARBA00022692"/>
    </source>
</evidence>
<evidence type="ECO:0000259" key="8">
    <source>
        <dbReference type="SMART" id="SM00244"/>
    </source>
</evidence>
<feature type="coiled-coil region" evidence="7">
    <location>
        <begin position="229"/>
        <end position="278"/>
    </location>
</feature>
<protein>
    <recommendedName>
        <fullName evidence="6">Protein HflK</fullName>
    </recommendedName>
</protein>
<evidence type="ECO:0000256" key="6">
    <source>
        <dbReference type="RuleBase" id="RU364113"/>
    </source>
</evidence>
<organism evidence="9 10">
    <name type="scientific">Halanaerobacter jeridensis</name>
    <dbReference type="NCBI Taxonomy" id="706427"/>
    <lineage>
        <taxon>Bacteria</taxon>
        <taxon>Bacillati</taxon>
        <taxon>Bacillota</taxon>
        <taxon>Clostridia</taxon>
        <taxon>Halanaerobiales</taxon>
        <taxon>Halobacteroidaceae</taxon>
        <taxon>Halanaerobacter</taxon>
    </lineage>
</organism>
<evidence type="ECO:0000256" key="2">
    <source>
        <dbReference type="ARBA" id="ARBA00006971"/>
    </source>
</evidence>
<feature type="domain" description="Band 7" evidence="8">
    <location>
        <begin position="58"/>
        <end position="237"/>
    </location>
</feature>
<keyword evidence="9" id="KW-0645">Protease</keyword>
<comment type="similarity">
    <text evidence="2 6">Belongs to the band 7/mec-2 family. HflK subfamily.</text>
</comment>
<evidence type="ECO:0000313" key="9">
    <source>
        <dbReference type="EMBL" id="MBM7556486.1"/>
    </source>
</evidence>
<keyword evidence="10" id="KW-1185">Reference proteome</keyword>
<dbReference type="InterPro" id="IPR050710">
    <property type="entry name" value="Band7/mec-2_domain"/>
</dbReference>